<dbReference type="PANTHER" id="PTHR12992:SF11">
    <property type="entry name" value="MITOCHONDRIAL COENZYME A DIPHOSPHATASE NUDT8"/>
    <property type="match status" value="1"/>
</dbReference>
<comment type="caution">
    <text evidence="8">The sequence shown here is derived from an EMBL/GenBank/DDBJ whole genome shotgun (WGS) entry which is preliminary data.</text>
</comment>
<evidence type="ECO:0000313" key="9">
    <source>
        <dbReference type="Proteomes" id="UP001151518"/>
    </source>
</evidence>
<dbReference type="Pfam" id="PF00293">
    <property type="entry name" value="NUDIX"/>
    <property type="match status" value="1"/>
</dbReference>
<feature type="domain" description="Nudix hydrolase" evidence="7">
    <location>
        <begin position="35"/>
        <end position="169"/>
    </location>
</feature>
<dbReference type="PROSITE" id="PS51462">
    <property type="entry name" value="NUDIX"/>
    <property type="match status" value="1"/>
</dbReference>
<dbReference type="InterPro" id="IPR000086">
    <property type="entry name" value="NUDIX_hydrolase_dom"/>
</dbReference>
<reference evidence="8" key="1">
    <citation type="submission" date="2022-07" db="EMBL/GenBank/DDBJ databases">
        <title>Phylogenomic reconstructions and comparative analyses of Kickxellomycotina fungi.</title>
        <authorList>
            <person name="Reynolds N.K."/>
            <person name="Stajich J.E."/>
            <person name="Barry K."/>
            <person name="Grigoriev I.V."/>
            <person name="Crous P."/>
            <person name="Smith M.E."/>
        </authorList>
    </citation>
    <scope>NUCLEOTIDE SEQUENCE</scope>
    <source>
        <strain evidence="8">NRRL 3115</strain>
    </source>
</reference>
<evidence type="ECO:0000256" key="2">
    <source>
        <dbReference type="ARBA" id="ARBA00001946"/>
    </source>
</evidence>
<dbReference type="AlphaFoldDB" id="A0A9W8G350"/>
<keyword evidence="3" id="KW-0479">Metal-binding</keyword>
<proteinExistence type="predicted"/>
<gene>
    <name evidence="8" type="ORF">GGI25_004970</name>
</gene>
<comment type="cofactor">
    <cofactor evidence="1">
        <name>Mn(2+)</name>
        <dbReference type="ChEBI" id="CHEBI:29035"/>
    </cofactor>
</comment>
<comment type="cofactor">
    <cofactor evidence="2">
        <name>Mg(2+)</name>
        <dbReference type="ChEBI" id="CHEBI:18420"/>
    </cofactor>
</comment>
<evidence type="ECO:0000256" key="3">
    <source>
        <dbReference type="ARBA" id="ARBA00022723"/>
    </source>
</evidence>
<evidence type="ECO:0000259" key="7">
    <source>
        <dbReference type="PROSITE" id="PS51462"/>
    </source>
</evidence>
<keyword evidence="6" id="KW-0464">Manganese</keyword>
<dbReference type="PROSITE" id="PS00893">
    <property type="entry name" value="NUDIX_BOX"/>
    <property type="match status" value="1"/>
</dbReference>
<organism evidence="8 9">
    <name type="scientific">Coemansia spiralis</name>
    <dbReference type="NCBI Taxonomy" id="417178"/>
    <lineage>
        <taxon>Eukaryota</taxon>
        <taxon>Fungi</taxon>
        <taxon>Fungi incertae sedis</taxon>
        <taxon>Zoopagomycota</taxon>
        <taxon>Kickxellomycotina</taxon>
        <taxon>Kickxellomycetes</taxon>
        <taxon>Kickxellales</taxon>
        <taxon>Kickxellaceae</taxon>
        <taxon>Coemansia</taxon>
    </lineage>
</organism>
<sequence length="205" mass="23090">MHTAITKLDPPSIALLRHRLTRHPKQLHFTYPRTPQEAAVLVLLCTVNNKPHVVFEERTAILSSHAGEVCFPGGKADPHETLEETALRETEEELGISRNRIRVVGAVDPVPSKDYRLRVHPFVGVLSEWAVEVNSAEVHRAFVMPLEHFYRSKRVMRFRDSDMVVPVYASDKAGLEIWGLTAFILSQVVRRISSPVKGETSGPKL</sequence>
<dbReference type="CDD" id="cd03426">
    <property type="entry name" value="NUDIX_CoAse_Nudt7"/>
    <property type="match status" value="1"/>
</dbReference>
<dbReference type="InterPro" id="IPR045121">
    <property type="entry name" value="CoAse"/>
</dbReference>
<dbReference type="OrthoDB" id="206213at2759"/>
<evidence type="ECO:0000256" key="6">
    <source>
        <dbReference type="ARBA" id="ARBA00023211"/>
    </source>
</evidence>
<keyword evidence="5" id="KW-0460">Magnesium</keyword>
<dbReference type="EMBL" id="JANBTW010000077">
    <property type="protein sequence ID" value="KAJ2672775.1"/>
    <property type="molecule type" value="Genomic_DNA"/>
</dbReference>
<evidence type="ECO:0000256" key="4">
    <source>
        <dbReference type="ARBA" id="ARBA00022801"/>
    </source>
</evidence>
<evidence type="ECO:0000256" key="5">
    <source>
        <dbReference type="ARBA" id="ARBA00022842"/>
    </source>
</evidence>
<dbReference type="PANTHER" id="PTHR12992">
    <property type="entry name" value="NUDIX HYDROLASE"/>
    <property type="match status" value="1"/>
</dbReference>
<keyword evidence="4" id="KW-0378">Hydrolase</keyword>
<dbReference type="Gene3D" id="3.90.79.10">
    <property type="entry name" value="Nucleoside Triphosphate Pyrophosphohydrolase"/>
    <property type="match status" value="1"/>
</dbReference>
<dbReference type="InterPro" id="IPR020084">
    <property type="entry name" value="NUDIX_hydrolase_CS"/>
</dbReference>
<dbReference type="SUPFAM" id="SSF55811">
    <property type="entry name" value="Nudix"/>
    <property type="match status" value="1"/>
</dbReference>
<name>A0A9W8G350_9FUNG</name>
<dbReference type="InterPro" id="IPR015797">
    <property type="entry name" value="NUDIX_hydrolase-like_dom_sf"/>
</dbReference>
<evidence type="ECO:0000256" key="1">
    <source>
        <dbReference type="ARBA" id="ARBA00001936"/>
    </source>
</evidence>
<accession>A0A9W8G350</accession>
<dbReference type="GO" id="GO:0046872">
    <property type="term" value="F:metal ion binding"/>
    <property type="evidence" value="ECO:0007669"/>
    <property type="project" value="UniProtKB-KW"/>
</dbReference>
<dbReference type="Proteomes" id="UP001151518">
    <property type="component" value="Unassembled WGS sequence"/>
</dbReference>
<dbReference type="GO" id="GO:0010945">
    <property type="term" value="F:coenzyme A diphosphatase activity"/>
    <property type="evidence" value="ECO:0007669"/>
    <property type="project" value="InterPro"/>
</dbReference>
<protein>
    <recommendedName>
        <fullName evidence="7">Nudix hydrolase domain-containing protein</fullName>
    </recommendedName>
</protein>
<evidence type="ECO:0000313" key="8">
    <source>
        <dbReference type="EMBL" id="KAJ2672775.1"/>
    </source>
</evidence>